<evidence type="ECO:0000313" key="1">
    <source>
        <dbReference type="EMBL" id="KAJ7216041.1"/>
    </source>
</evidence>
<dbReference type="Proteomes" id="UP001219525">
    <property type="component" value="Unassembled WGS sequence"/>
</dbReference>
<proteinExistence type="predicted"/>
<protein>
    <submittedName>
        <fullName evidence="1">Uncharacterized protein</fullName>
    </submittedName>
</protein>
<sequence>MSGIKDGGKSGGTAELELSSNCPASFLAPQALPAKPVTGCTPLDELASIYDSRPARMYEPWSPKMPVSPLPIGPLSWTACSSAALSTLAFKFHQHTGPPVLRMPAHVCTSIEVTIPNEGPPVQRPPARPSYTRPPVFCTQHVKRTRAGREVAPTFHSIISAWQSGFP</sequence>
<organism evidence="1 2">
    <name type="scientific">Mycena pura</name>
    <dbReference type="NCBI Taxonomy" id="153505"/>
    <lineage>
        <taxon>Eukaryota</taxon>
        <taxon>Fungi</taxon>
        <taxon>Dikarya</taxon>
        <taxon>Basidiomycota</taxon>
        <taxon>Agaricomycotina</taxon>
        <taxon>Agaricomycetes</taxon>
        <taxon>Agaricomycetidae</taxon>
        <taxon>Agaricales</taxon>
        <taxon>Marasmiineae</taxon>
        <taxon>Mycenaceae</taxon>
        <taxon>Mycena</taxon>
    </lineage>
</organism>
<reference evidence="1" key="1">
    <citation type="submission" date="2023-03" db="EMBL/GenBank/DDBJ databases">
        <title>Massive genome expansion in bonnet fungi (Mycena s.s.) driven by repeated elements and novel gene families across ecological guilds.</title>
        <authorList>
            <consortium name="Lawrence Berkeley National Laboratory"/>
            <person name="Harder C.B."/>
            <person name="Miyauchi S."/>
            <person name="Viragh M."/>
            <person name="Kuo A."/>
            <person name="Thoen E."/>
            <person name="Andreopoulos B."/>
            <person name="Lu D."/>
            <person name="Skrede I."/>
            <person name="Drula E."/>
            <person name="Henrissat B."/>
            <person name="Morin E."/>
            <person name="Kohler A."/>
            <person name="Barry K."/>
            <person name="LaButti K."/>
            <person name="Morin E."/>
            <person name="Salamov A."/>
            <person name="Lipzen A."/>
            <person name="Mereny Z."/>
            <person name="Hegedus B."/>
            <person name="Baldrian P."/>
            <person name="Stursova M."/>
            <person name="Weitz H."/>
            <person name="Taylor A."/>
            <person name="Grigoriev I.V."/>
            <person name="Nagy L.G."/>
            <person name="Martin F."/>
            <person name="Kauserud H."/>
        </authorList>
    </citation>
    <scope>NUCLEOTIDE SEQUENCE</scope>
    <source>
        <strain evidence="1">9144</strain>
    </source>
</reference>
<comment type="caution">
    <text evidence="1">The sequence shown here is derived from an EMBL/GenBank/DDBJ whole genome shotgun (WGS) entry which is preliminary data.</text>
</comment>
<gene>
    <name evidence="1" type="ORF">GGX14DRAFT_607220</name>
</gene>
<evidence type="ECO:0000313" key="2">
    <source>
        <dbReference type="Proteomes" id="UP001219525"/>
    </source>
</evidence>
<dbReference type="AlphaFoldDB" id="A0AAD6VPP1"/>
<name>A0AAD6VPP1_9AGAR</name>
<dbReference type="EMBL" id="JARJCW010000016">
    <property type="protein sequence ID" value="KAJ7216041.1"/>
    <property type="molecule type" value="Genomic_DNA"/>
</dbReference>
<accession>A0AAD6VPP1</accession>
<keyword evidence="2" id="KW-1185">Reference proteome</keyword>